<evidence type="ECO:0000313" key="2">
    <source>
        <dbReference type="RefSeq" id="XP_065659841.1"/>
    </source>
</evidence>
<keyword evidence="1" id="KW-1185">Reference proteome</keyword>
<name>A0ABM4CDT5_HYDVU</name>
<organism evidence="1 3">
    <name type="scientific">Hydra vulgaris</name>
    <name type="common">Hydra</name>
    <name type="synonym">Hydra attenuata</name>
    <dbReference type="NCBI Taxonomy" id="6087"/>
    <lineage>
        <taxon>Eukaryota</taxon>
        <taxon>Metazoa</taxon>
        <taxon>Cnidaria</taxon>
        <taxon>Hydrozoa</taxon>
        <taxon>Hydroidolina</taxon>
        <taxon>Anthoathecata</taxon>
        <taxon>Aplanulata</taxon>
        <taxon>Hydridae</taxon>
        <taxon>Hydra</taxon>
    </lineage>
</organism>
<sequence>MSSKPPFQEFIRKFPPFKDLGFNFQREFTATFENAQDMLMQWEDIALHVITWACRKANLMAKQLLLELDSQLISSSDRNMEFAFHLLPYILQLPPKNKDQPSTAEVAAHFIQSFSDTTAMKTVIDANRHTSFMHPFVITLGARGNLIRSFIFIENNVIPIRNDMLNAVDRLLKLYFVIDIEYAPVCRHVLHFLQRVVMGINDDLPLSKGGSDLSLFVNENLKSG</sequence>
<dbReference type="RefSeq" id="XP_065659842.1">
    <property type="nucleotide sequence ID" value="XM_065803770.1"/>
</dbReference>
<dbReference type="GeneID" id="136083861"/>
<protein>
    <submittedName>
        <fullName evidence="2 3">Uncharacterized protein LOC136083861</fullName>
    </submittedName>
</protein>
<proteinExistence type="predicted"/>
<accession>A0ABM4CDT5</accession>
<dbReference type="Proteomes" id="UP001652625">
    <property type="component" value="Chromosome 08"/>
</dbReference>
<reference evidence="2 3" key="1">
    <citation type="submission" date="2025-05" db="UniProtKB">
        <authorList>
            <consortium name="RefSeq"/>
        </authorList>
    </citation>
    <scope>IDENTIFICATION</scope>
</reference>
<dbReference type="RefSeq" id="XP_065659841.1">
    <property type="nucleotide sequence ID" value="XM_065803769.1"/>
</dbReference>
<evidence type="ECO:0000313" key="3">
    <source>
        <dbReference type="RefSeq" id="XP_065659842.1"/>
    </source>
</evidence>
<gene>
    <name evidence="2 3" type="primary">LOC136083861</name>
</gene>
<evidence type="ECO:0000313" key="1">
    <source>
        <dbReference type="Proteomes" id="UP001652625"/>
    </source>
</evidence>